<accession>A0A5S4X1B1</accession>
<protein>
    <recommendedName>
        <fullName evidence="4">Oligosaccharide repeat unit polymerase</fullName>
    </recommendedName>
</protein>
<dbReference type="Proteomes" id="UP000324853">
    <property type="component" value="Unassembled WGS sequence"/>
</dbReference>
<dbReference type="AlphaFoldDB" id="A0A5S4X1B1"/>
<feature type="transmembrane region" description="Helical" evidence="1">
    <location>
        <begin position="351"/>
        <end position="371"/>
    </location>
</feature>
<feature type="transmembrane region" description="Helical" evidence="1">
    <location>
        <begin position="40"/>
        <end position="59"/>
    </location>
</feature>
<feature type="transmembrane region" description="Helical" evidence="1">
    <location>
        <begin position="66"/>
        <end position="84"/>
    </location>
</feature>
<feature type="transmembrane region" description="Helical" evidence="1">
    <location>
        <begin position="96"/>
        <end position="120"/>
    </location>
</feature>
<keyword evidence="3" id="KW-1185">Reference proteome</keyword>
<dbReference type="EMBL" id="VSSR01000011">
    <property type="protein sequence ID" value="TYL86707.1"/>
    <property type="molecule type" value="Genomic_DNA"/>
</dbReference>
<keyword evidence="1" id="KW-0812">Transmembrane</keyword>
<dbReference type="OrthoDB" id="8191324at2"/>
<feature type="transmembrane region" description="Helical" evidence="1">
    <location>
        <begin position="242"/>
        <end position="261"/>
    </location>
</feature>
<feature type="transmembrane region" description="Helical" evidence="1">
    <location>
        <begin position="206"/>
        <end position="230"/>
    </location>
</feature>
<feature type="transmembrane region" description="Helical" evidence="1">
    <location>
        <begin position="132"/>
        <end position="153"/>
    </location>
</feature>
<evidence type="ECO:0000313" key="2">
    <source>
        <dbReference type="EMBL" id="TYL86707.1"/>
    </source>
</evidence>
<evidence type="ECO:0000256" key="1">
    <source>
        <dbReference type="SAM" id="Phobius"/>
    </source>
</evidence>
<evidence type="ECO:0000313" key="3">
    <source>
        <dbReference type="Proteomes" id="UP000324853"/>
    </source>
</evidence>
<proteinExistence type="predicted"/>
<keyword evidence="1" id="KW-1133">Transmembrane helix</keyword>
<name>A0A5S4X1B1_9BRAD</name>
<feature type="transmembrane region" description="Helical" evidence="1">
    <location>
        <begin position="173"/>
        <end position="194"/>
    </location>
</feature>
<dbReference type="RefSeq" id="WP_148749744.1">
    <property type="nucleotide sequence ID" value="NZ_VSSR01000011.1"/>
</dbReference>
<feature type="transmembrane region" description="Helical" evidence="1">
    <location>
        <begin position="392"/>
        <end position="412"/>
    </location>
</feature>
<sequence length="423" mass="46096">MRAILLVATAVATCISLYCVGATFGYFHQPIPGIEVSPKASLLAFIAAPSFAVFATYILRRAPFSFGYVCSIYFLCIVVGYLWINPFSRLPYDHQAALVSAFLSGAALLVVLVTSSRLRLARFQLRPSFTELLPYALLVIGAVTVGAALRYNFHLVGLADIYQFRDSIDFPMPLRYANGIVQSTLLPFAFACFVERRRALPSIAALVLMAAFYPATLSKFAAFAPFWLLFLLALQRFSKPENAVILSVLLPLVVGLASLAVESGLHHGVYRVFGLINFRMFGVTSISMEVYNAFFYSHAPTHFCQIGFVRSLIGCPYDPQLGVELARAYELGNFNASLLSTEGIASVGTEWAPLTVLASGAILAFGSAMASHLPARFVLLSSGIVVQQIINVPLSTALLSHGAALLFLLWWLTPKMVPLDNPQ</sequence>
<keyword evidence="1" id="KW-0472">Membrane</keyword>
<comment type="caution">
    <text evidence="2">The sequence shown here is derived from an EMBL/GenBank/DDBJ whole genome shotgun (WGS) entry which is preliminary data.</text>
</comment>
<evidence type="ECO:0008006" key="4">
    <source>
        <dbReference type="Google" id="ProtNLM"/>
    </source>
</evidence>
<gene>
    <name evidence="2" type="ORF">FXB38_05425</name>
</gene>
<organism evidence="2 3">
    <name type="scientific">Bradyrhizobium cytisi</name>
    <dbReference type="NCBI Taxonomy" id="515489"/>
    <lineage>
        <taxon>Bacteria</taxon>
        <taxon>Pseudomonadati</taxon>
        <taxon>Pseudomonadota</taxon>
        <taxon>Alphaproteobacteria</taxon>
        <taxon>Hyphomicrobiales</taxon>
        <taxon>Nitrobacteraceae</taxon>
        <taxon>Bradyrhizobium</taxon>
    </lineage>
</organism>
<feature type="transmembrane region" description="Helical" evidence="1">
    <location>
        <begin position="268"/>
        <end position="288"/>
    </location>
</feature>
<reference evidence="2 3" key="1">
    <citation type="submission" date="2019-08" db="EMBL/GenBank/DDBJ databases">
        <title>Bradyrhizobium hipponensis sp. nov., a rhizobium isolated from a Lupinus angustifolius root nodule in Tunisia.</title>
        <authorList>
            <person name="Off K."/>
            <person name="Rejili M."/>
            <person name="Mars M."/>
            <person name="Brachmann A."/>
            <person name="Marin M."/>
        </authorList>
    </citation>
    <scope>NUCLEOTIDE SEQUENCE [LARGE SCALE GENOMIC DNA]</scope>
    <source>
        <strain evidence="2 3">CTAW11</strain>
    </source>
</reference>